<accession>A0A2M9R7C6</accession>
<comment type="caution">
    <text evidence="2">The sequence shown here is derived from an EMBL/GenBank/DDBJ whole genome shotgun (WGS) entry which is preliminary data.</text>
</comment>
<name>A0A2M9R7C6_9FLAO</name>
<gene>
    <name evidence="2" type="ORF">CDL10_09555</name>
</gene>
<evidence type="ECO:0000313" key="3">
    <source>
        <dbReference type="Proteomes" id="UP000231960"/>
    </source>
</evidence>
<keyword evidence="1" id="KW-0812">Transmembrane</keyword>
<dbReference type="RefSeq" id="WP_100678318.1">
    <property type="nucleotide sequence ID" value="NZ_NIPO01000001.1"/>
</dbReference>
<keyword evidence="1" id="KW-0472">Membrane</keyword>
<proteinExistence type="predicted"/>
<dbReference type="AlphaFoldDB" id="A0A2M9R7C6"/>
<keyword evidence="1" id="KW-1133">Transmembrane helix</keyword>
<protein>
    <submittedName>
        <fullName evidence="2">Uncharacterized protein</fullName>
    </submittedName>
</protein>
<dbReference type="EMBL" id="NIPO01000001">
    <property type="protein sequence ID" value="PJR04760.1"/>
    <property type="molecule type" value="Genomic_DNA"/>
</dbReference>
<sequence length="65" mass="7749">MLKKLTIYIIVYVIITLLLSYDEILCAWSGDNTCVVNLIAKFVIFMLMMFLLDKFILYKKKNHER</sequence>
<evidence type="ECO:0000256" key="1">
    <source>
        <dbReference type="SAM" id="Phobius"/>
    </source>
</evidence>
<evidence type="ECO:0000313" key="2">
    <source>
        <dbReference type="EMBL" id="PJR04760.1"/>
    </source>
</evidence>
<dbReference type="OrthoDB" id="1449669at2"/>
<keyword evidence="3" id="KW-1185">Reference proteome</keyword>
<feature type="transmembrane region" description="Helical" evidence="1">
    <location>
        <begin position="36"/>
        <end position="57"/>
    </location>
</feature>
<organism evidence="2 3">
    <name type="scientific">Avrilella dinanensis</name>
    <dbReference type="NCBI Taxonomy" id="2008672"/>
    <lineage>
        <taxon>Bacteria</taxon>
        <taxon>Pseudomonadati</taxon>
        <taxon>Bacteroidota</taxon>
        <taxon>Flavobacteriia</taxon>
        <taxon>Flavobacteriales</taxon>
        <taxon>Flavobacteriaceae</taxon>
        <taxon>Avrilella</taxon>
    </lineage>
</organism>
<reference evidence="2 3" key="1">
    <citation type="submission" date="2017-06" db="EMBL/GenBank/DDBJ databases">
        <title>Description of Avrilella dinanensis gen. nov. sp. nov.</title>
        <authorList>
            <person name="Leyer C."/>
            <person name="Sassi M."/>
            <person name="Minet J."/>
            <person name="Kayal S."/>
            <person name="Cattoir V."/>
        </authorList>
    </citation>
    <scope>NUCLEOTIDE SEQUENCE [LARGE SCALE GENOMIC DNA]</scope>
    <source>
        <strain evidence="2 3">UR159</strain>
    </source>
</reference>
<feature type="transmembrane region" description="Helical" evidence="1">
    <location>
        <begin position="7"/>
        <end position="30"/>
    </location>
</feature>
<dbReference type="Proteomes" id="UP000231960">
    <property type="component" value="Unassembled WGS sequence"/>
</dbReference>